<dbReference type="Proteomes" id="UP000253940">
    <property type="component" value="Chromosome"/>
</dbReference>
<accession>A0A345P6U3</accession>
<dbReference type="KEGG" id="mbah:HYN46_09220"/>
<feature type="region of interest" description="Disordered" evidence="1">
    <location>
        <begin position="21"/>
        <end position="54"/>
    </location>
</feature>
<feature type="compositionally biased region" description="Polar residues" evidence="1">
    <location>
        <begin position="24"/>
        <end position="51"/>
    </location>
</feature>
<name>A0A345P6U3_9GAMM</name>
<evidence type="ECO:0000313" key="2">
    <source>
        <dbReference type="EMBL" id="AXI03002.1"/>
    </source>
</evidence>
<keyword evidence="3" id="KW-1185">Reference proteome</keyword>
<gene>
    <name evidence="2" type="ORF">HYN46_09220</name>
</gene>
<protein>
    <submittedName>
        <fullName evidence="2">DUF3465 domain-containing protein</fullName>
    </submittedName>
</protein>
<reference evidence="2 3" key="1">
    <citation type="submission" date="2018-07" db="EMBL/GenBank/DDBJ databases">
        <title>Genome sequencing of Moraxellaceae gen. HYN0046.</title>
        <authorList>
            <person name="Kim M."/>
            <person name="Yi H."/>
        </authorList>
    </citation>
    <scope>NUCLEOTIDE SEQUENCE [LARGE SCALE GENOMIC DNA]</scope>
    <source>
        <strain evidence="2 3">HYN0046</strain>
    </source>
</reference>
<dbReference type="OrthoDB" id="195616at2"/>
<dbReference type="Pfam" id="PF11948">
    <property type="entry name" value="DUF3465"/>
    <property type="match status" value="1"/>
</dbReference>
<dbReference type="EMBL" id="CP031222">
    <property type="protein sequence ID" value="AXI03002.1"/>
    <property type="molecule type" value="Genomic_DNA"/>
</dbReference>
<evidence type="ECO:0000313" key="3">
    <source>
        <dbReference type="Proteomes" id="UP000253940"/>
    </source>
</evidence>
<proteinExistence type="predicted"/>
<dbReference type="AlphaFoldDB" id="A0A345P6U3"/>
<dbReference type="InterPro" id="IPR021856">
    <property type="entry name" value="DUF3465"/>
</dbReference>
<sequence length="154" mass="17307">MKTILFILALCVGYFLTTRHEQSHPSLPNTPVRDSSSYQSPSRTDQPPQQSFDHRTIEGSGQVVKILPDDNKAGGINGSRHQRFLLRLDSGQTVLVAHNIDLAPRIDHLRVGGTVEFKGEFINNDRGGVLHWTHRDPNGRHTDGWLKYGGQIYQ</sequence>
<evidence type="ECO:0000256" key="1">
    <source>
        <dbReference type="SAM" id="MobiDB-lite"/>
    </source>
</evidence>
<organism evidence="2 3">
    <name type="scientific">Aquirhabdus parva</name>
    <dbReference type="NCBI Taxonomy" id="2283318"/>
    <lineage>
        <taxon>Bacteria</taxon>
        <taxon>Pseudomonadati</taxon>
        <taxon>Pseudomonadota</taxon>
        <taxon>Gammaproteobacteria</taxon>
        <taxon>Moraxellales</taxon>
        <taxon>Moraxellaceae</taxon>
        <taxon>Aquirhabdus</taxon>
    </lineage>
</organism>